<organism evidence="2 3">
    <name type="scientific">Miscanthus lutarioriparius</name>
    <dbReference type="NCBI Taxonomy" id="422564"/>
    <lineage>
        <taxon>Eukaryota</taxon>
        <taxon>Viridiplantae</taxon>
        <taxon>Streptophyta</taxon>
        <taxon>Embryophyta</taxon>
        <taxon>Tracheophyta</taxon>
        <taxon>Spermatophyta</taxon>
        <taxon>Magnoliopsida</taxon>
        <taxon>Liliopsida</taxon>
        <taxon>Poales</taxon>
        <taxon>Poaceae</taxon>
        <taxon>PACMAD clade</taxon>
        <taxon>Panicoideae</taxon>
        <taxon>Andropogonodae</taxon>
        <taxon>Andropogoneae</taxon>
        <taxon>Saccharinae</taxon>
        <taxon>Miscanthus</taxon>
    </lineage>
</organism>
<comment type="caution">
    <text evidence="2">The sequence shown here is derived from an EMBL/GenBank/DDBJ whole genome shotgun (WGS) entry which is preliminary data.</text>
</comment>
<evidence type="ECO:0000313" key="3">
    <source>
        <dbReference type="Proteomes" id="UP000604825"/>
    </source>
</evidence>
<name>A0A811QB67_9POAL</name>
<evidence type="ECO:0000313" key="2">
    <source>
        <dbReference type="EMBL" id="CAD6256536.1"/>
    </source>
</evidence>
<gene>
    <name evidence="2" type="ORF">NCGR_LOCUS40042</name>
</gene>
<keyword evidence="3" id="KW-1185">Reference proteome</keyword>
<dbReference type="Proteomes" id="UP000604825">
    <property type="component" value="Unassembled WGS sequence"/>
</dbReference>
<dbReference type="EMBL" id="CAJGYO010000010">
    <property type="protein sequence ID" value="CAD6256536.1"/>
    <property type="molecule type" value="Genomic_DNA"/>
</dbReference>
<reference evidence="2" key="1">
    <citation type="submission" date="2020-10" db="EMBL/GenBank/DDBJ databases">
        <authorList>
            <person name="Han B."/>
            <person name="Lu T."/>
            <person name="Zhao Q."/>
            <person name="Huang X."/>
            <person name="Zhao Y."/>
        </authorList>
    </citation>
    <scope>NUCLEOTIDE SEQUENCE</scope>
</reference>
<dbReference type="AlphaFoldDB" id="A0A811QB67"/>
<feature type="region of interest" description="Disordered" evidence="1">
    <location>
        <begin position="98"/>
        <end position="146"/>
    </location>
</feature>
<sequence length="146" mass="15051">MADGGADRLSSTRSSSHSYLLHHGPVVRLPSELRSAQISILLPPFFFPFQIATLVACLAAGMKLGNGGGGGYGCRQRGRRAARLGVLRVGRARIELPTSRSGLRRTTAGAGDGGPNAGERAVAGARTGRCSAAERGGGDIEPRVSV</sequence>
<evidence type="ECO:0000256" key="1">
    <source>
        <dbReference type="SAM" id="MobiDB-lite"/>
    </source>
</evidence>
<feature type="compositionally biased region" description="Basic and acidic residues" evidence="1">
    <location>
        <begin position="136"/>
        <end position="146"/>
    </location>
</feature>
<proteinExistence type="predicted"/>
<accession>A0A811QB67</accession>
<protein>
    <submittedName>
        <fullName evidence="2">Uncharacterized protein</fullName>
    </submittedName>
</protein>